<keyword evidence="4 8" id="KW-0255">Endonuclease</keyword>
<dbReference type="AlphaFoldDB" id="S9S2S2"/>
<dbReference type="GO" id="GO:0008033">
    <property type="term" value="P:tRNA processing"/>
    <property type="evidence" value="ECO:0007669"/>
    <property type="project" value="UniProtKB-UniRule"/>
</dbReference>
<evidence type="ECO:0000256" key="2">
    <source>
        <dbReference type="ARBA" id="ARBA00022722"/>
    </source>
</evidence>
<dbReference type="GO" id="GO:0009898">
    <property type="term" value="C:cytoplasmic side of plasma membrane"/>
    <property type="evidence" value="ECO:0007669"/>
    <property type="project" value="UniProtKB-UniRule"/>
</dbReference>
<proteinExistence type="inferred from homology"/>
<feature type="compositionally biased region" description="Low complexity" evidence="9">
    <location>
        <begin position="742"/>
        <end position="760"/>
    </location>
</feature>
<dbReference type="PANTHER" id="PTHR30001">
    <property type="entry name" value="RIBONUCLEASE"/>
    <property type="match status" value="1"/>
</dbReference>
<feature type="region of interest" description="Disordered" evidence="9">
    <location>
        <begin position="923"/>
        <end position="945"/>
    </location>
</feature>
<keyword evidence="3 8" id="KW-0479">Metal-binding</keyword>
<feature type="domain" description="RNA-binding protein AU-1/Ribonuclease E/G" evidence="10">
    <location>
        <begin position="205"/>
        <end position="476"/>
    </location>
</feature>
<dbReference type="OrthoDB" id="9804278at2"/>
<dbReference type="EMBL" id="AQPH01000125">
    <property type="protein sequence ID" value="EPY00242.1"/>
    <property type="molecule type" value="Genomic_DNA"/>
</dbReference>
<feature type="compositionally biased region" description="Basic residues" evidence="9">
    <location>
        <begin position="847"/>
        <end position="856"/>
    </location>
</feature>
<keyword evidence="7 8" id="KW-0694">RNA-binding</keyword>
<feature type="region of interest" description="Required for zinc-mediated homotetramerization and catalytic activity" evidence="8">
    <location>
        <begin position="489"/>
        <end position="492"/>
    </location>
</feature>
<protein>
    <recommendedName>
        <fullName evidence="8">Ribonuclease E</fullName>
        <shortName evidence="8">RNase E</shortName>
        <ecNumber evidence="8">3.1.26.12</ecNumber>
    </recommendedName>
</protein>
<dbReference type="GO" id="GO:0006364">
    <property type="term" value="P:rRNA processing"/>
    <property type="evidence" value="ECO:0007669"/>
    <property type="project" value="UniProtKB-UniRule"/>
</dbReference>
<dbReference type="CDD" id="cd04453">
    <property type="entry name" value="S1_RNase_E"/>
    <property type="match status" value="1"/>
</dbReference>
<dbReference type="InterPro" id="IPR028878">
    <property type="entry name" value="RNase_E"/>
</dbReference>
<organism evidence="12 13">
    <name type="scientific">Magnetospirillum fulvum MGU-K5</name>
    <dbReference type="NCBI Taxonomy" id="1316936"/>
    <lineage>
        <taxon>Bacteria</taxon>
        <taxon>Pseudomonadati</taxon>
        <taxon>Pseudomonadota</taxon>
        <taxon>Alphaproteobacteria</taxon>
        <taxon>Rhodospirillales</taxon>
        <taxon>Rhodospirillaceae</taxon>
        <taxon>Magnetospirillum</taxon>
    </lineage>
</organism>
<dbReference type="NCBIfam" id="TIGR00757">
    <property type="entry name" value="RNaseEG"/>
    <property type="match status" value="1"/>
</dbReference>
<evidence type="ECO:0000256" key="3">
    <source>
        <dbReference type="ARBA" id="ARBA00022723"/>
    </source>
</evidence>
<dbReference type="EC" id="3.1.26.12" evidence="8"/>
<dbReference type="Gene3D" id="2.40.50.140">
    <property type="entry name" value="Nucleic acid-binding proteins"/>
    <property type="match status" value="1"/>
</dbReference>
<comment type="function">
    <text evidence="8">Endoribonuclease that plays a central role in RNA processing and decay. Required for the maturation of 5S and 16S rRNAs and the majority of tRNAs. Also involved in the degradation of most mRNAs.</text>
</comment>
<dbReference type="InterPro" id="IPR004659">
    <property type="entry name" value="RNase_E/G"/>
</dbReference>
<dbReference type="SUPFAM" id="SSF50249">
    <property type="entry name" value="Nucleic acid-binding proteins"/>
    <property type="match status" value="1"/>
</dbReference>
<accession>S9S2S2</accession>
<dbReference type="GO" id="GO:0000049">
    <property type="term" value="F:tRNA binding"/>
    <property type="evidence" value="ECO:0007669"/>
    <property type="project" value="UniProtKB-KW"/>
</dbReference>
<keyword evidence="8" id="KW-0820">tRNA-binding</keyword>
<feature type="binding site" evidence="8">
    <location>
        <position position="431"/>
    </location>
    <ligand>
        <name>Mg(2+)</name>
        <dbReference type="ChEBI" id="CHEBI:18420"/>
        <note>catalytic</note>
    </ligand>
</feature>
<keyword evidence="8" id="KW-0862">Zinc</keyword>
<sequence length="945" mass="102867">MVKRMLIDATHPEETRVVVVNGTRLDELDVETSTKRQLKGNIYLAKVVRVEPSLQAAFVEYGGNRHGFLAFSEIHPDYFQIPVADRQALIAAQRAEVMRESAADRDEAPQGDGAELSEAAEGTDAAAPESGDAADAATVDAAESERQQAVETVGGDDDAESERRRAKLLRNYKIQEVIKRRQIMLVQVVKEERGNKGAALTTYLSLAGRYCVLMPNTARGGGVSRKIVSATDRRRLKAIANEIDVPDGMAVIIRTAGSERSKTEIRRDYEYLIRMWESVRELTLSSTAPALVYEEASLIKRSIRDLYSRDIDEVLVDGDEGYRLAKDYMRMLTPSHAKKVQPYKDPIMPLFHRYQVETQLDAMHSPVVQLKSGGYIVISQTEALVAIDVNSGRATRERHIEETAVKTNLEAADEVARQLRLRDLAGLIVIDFIDMEESRNNHAVERRVKEALKNDRARIQVGKISAFGLLELSRQRLRPSLQETTFTPCRHCGGTGLVRSVESAAVHVLRAIEEEGIRRRSSEVTMYVPTPIALYILNQKRDALALIEARYEFTVLLSGDDTLIPPAFRMDRIKAEFRPDEPARAVVSMDDNMAARISAEEAEDVVEVEIDDAEDEDEEDEKETAATGAEARTEDGETDASGAKRRRRRRRNKRKPGDAPQDGAVETAPGVVSTVSDDEPGEDGAEGEADGDESDEDEDANRLDAGDGDQPRKRRRGRRGGRRRRRREDMGPEGVEAEAGEESAAAAGDESTPVAEDVSDVAPAVAPVEIAAPEAPVVVEAVAAPVAEPVLVDLPVIAPPEPALTAEEPAAEKPKRRRAPRKKAAAETEPGADAAPEAAAATEAEKPKRRRAPRKKAVAEAETTSAPLFEAVPAPLFDVAPVAEAAVAAVPAPVIEVVSAPAPAAPAPVVEAAPAPAPVAPAAEETAAPLPVNPPRRGWWNRLVP</sequence>
<dbReference type="GO" id="GO:0008270">
    <property type="term" value="F:zinc ion binding"/>
    <property type="evidence" value="ECO:0007669"/>
    <property type="project" value="UniProtKB-UniRule"/>
</dbReference>
<comment type="cofactor">
    <cofactor evidence="8">
        <name>Mg(2+)</name>
        <dbReference type="ChEBI" id="CHEBI:18420"/>
    </cofactor>
    <text evidence="8">Binds 1 Mg(2+) ion per subunit.</text>
</comment>
<dbReference type="PATRIC" id="fig|1316936.3.peg.3390"/>
<dbReference type="HAMAP" id="MF_00970">
    <property type="entry name" value="RNase_E"/>
    <property type="match status" value="1"/>
</dbReference>
<feature type="compositionally biased region" description="Basic and acidic residues" evidence="9">
    <location>
        <begin position="700"/>
        <end position="711"/>
    </location>
</feature>
<dbReference type="RefSeq" id="WP_021133694.1">
    <property type="nucleotide sequence ID" value="NZ_AQPH01000125.1"/>
</dbReference>
<evidence type="ECO:0000256" key="9">
    <source>
        <dbReference type="SAM" id="MobiDB-lite"/>
    </source>
</evidence>
<comment type="cofactor">
    <cofactor evidence="8">
        <name>Zn(2+)</name>
        <dbReference type="ChEBI" id="CHEBI:29105"/>
    </cofactor>
    <text evidence="8">Binds 2 Zn(2+) ions per homotetramer.</text>
</comment>
<evidence type="ECO:0000256" key="1">
    <source>
        <dbReference type="ARBA" id="ARBA00022490"/>
    </source>
</evidence>
<keyword evidence="8" id="KW-0699">rRNA-binding</keyword>
<dbReference type="Proteomes" id="UP000015350">
    <property type="component" value="Unassembled WGS sequence"/>
</dbReference>
<keyword evidence="8" id="KW-0698">rRNA processing</keyword>
<dbReference type="eggNOG" id="COG1530">
    <property type="taxonomic scope" value="Bacteria"/>
</dbReference>
<comment type="subunit">
    <text evidence="8">Homotetramer formed by a dimer of dimers.</text>
</comment>
<feature type="compositionally biased region" description="Acidic residues" evidence="9">
    <location>
        <begin position="676"/>
        <end position="699"/>
    </location>
</feature>
<comment type="subcellular location">
    <subcellularLocation>
        <location evidence="8">Cytoplasm</location>
    </subcellularLocation>
    <subcellularLocation>
        <location evidence="8">Cell inner membrane</location>
        <topology evidence="8">Peripheral membrane protein</topology>
        <orientation evidence="8">Cytoplasmic side</orientation>
    </subcellularLocation>
</comment>
<dbReference type="InterPro" id="IPR012340">
    <property type="entry name" value="NA-bd_OB-fold"/>
</dbReference>
<keyword evidence="8" id="KW-0819">tRNA processing</keyword>
<feature type="region of interest" description="Disordered" evidence="9">
    <location>
        <begin position="598"/>
        <end position="760"/>
    </location>
</feature>
<dbReference type="PANTHER" id="PTHR30001:SF1">
    <property type="entry name" value="RIBONUCLEASE E_G-LIKE PROTEIN, CHLOROPLASTIC"/>
    <property type="match status" value="1"/>
</dbReference>
<name>S9S2S2_MAGFU</name>
<keyword evidence="6 8" id="KW-0460">Magnesium</keyword>
<keyword evidence="8" id="KW-0997">Cell inner membrane</keyword>
<keyword evidence="2 8" id="KW-0540">Nuclease</keyword>
<feature type="binding site" evidence="8">
    <location>
        <position position="492"/>
    </location>
    <ligand>
        <name>Zn(2+)</name>
        <dbReference type="ChEBI" id="CHEBI:29105"/>
        <note>ligand shared between dimeric partners</note>
    </ligand>
</feature>
<feature type="region of interest" description="Disordered" evidence="9">
    <location>
        <begin position="800"/>
        <end position="865"/>
    </location>
</feature>
<evidence type="ECO:0000313" key="13">
    <source>
        <dbReference type="Proteomes" id="UP000015350"/>
    </source>
</evidence>
<dbReference type="Pfam" id="PF20833">
    <property type="entry name" value="RNase_E_G_Thio"/>
    <property type="match status" value="1"/>
</dbReference>
<comment type="caution">
    <text evidence="12">The sequence shown here is derived from an EMBL/GenBank/DDBJ whole genome shotgun (WGS) entry which is preliminary data.</text>
</comment>
<comment type="similarity">
    <text evidence="8">Belongs to the RNase E/G family. RNase E subfamily.</text>
</comment>
<gene>
    <name evidence="8" type="primary">rne</name>
    <name evidence="12" type="ORF">K678_17106</name>
</gene>
<feature type="compositionally biased region" description="Low complexity" evidence="9">
    <location>
        <begin position="827"/>
        <end position="842"/>
    </location>
</feature>
<feature type="compositionally biased region" description="Basic residues" evidence="9">
    <location>
        <begin position="712"/>
        <end position="726"/>
    </location>
</feature>
<keyword evidence="5 8" id="KW-0378">Hydrolase</keyword>
<keyword evidence="8" id="KW-0472">Membrane</keyword>
<evidence type="ECO:0000256" key="8">
    <source>
        <dbReference type="HAMAP-Rule" id="MF_00970"/>
    </source>
</evidence>
<feature type="domain" description="RNase E/G thioredoxin-like" evidence="11">
    <location>
        <begin position="488"/>
        <end position="573"/>
    </location>
</feature>
<keyword evidence="1 8" id="KW-0963">Cytoplasm</keyword>
<dbReference type="InterPro" id="IPR019307">
    <property type="entry name" value="RNA-bd_AU-1/RNase_E/G"/>
</dbReference>
<comment type="catalytic activity">
    <reaction evidence="8">
        <text>Endonucleolytic cleavage of single-stranded RNA in A- and U-rich regions.</text>
        <dbReference type="EC" id="3.1.26.12"/>
    </reaction>
</comment>
<evidence type="ECO:0000313" key="12">
    <source>
        <dbReference type="EMBL" id="EPY00242.1"/>
    </source>
</evidence>
<dbReference type="GO" id="GO:0006402">
    <property type="term" value="P:mRNA catabolic process"/>
    <property type="evidence" value="ECO:0007669"/>
    <property type="project" value="UniProtKB-UniRule"/>
</dbReference>
<evidence type="ECO:0000256" key="4">
    <source>
        <dbReference type="ARBA" id="ARBA00022759"/>
    </source>
</evidence>
<feature type="compositionally biased region" description="Low complexity" evidence="9">
    <location>
        <begin position="124"/>
        <end position="141"/>
    </location>
</feature>
<evidence type="ECO:0000256" key="7">
    <source>
        <dbReference type="ARBA" id="ARBA00022884"/>
    </source>
</evidence>
<dbReference type="GO" id="GO:0008995">
    <property type="term" value="F:ribonuclease E activity"/>
    <property type="evidence" value="ECO:0007669"/>
    <property type="project" value="UniProtKB-EC"/>
</dbReference>
<evidence type="ECO:0000259" key="10">
    <source>
        <dbReference type="Pfam" id="PF10150"/>
    </source>
</evidence>
<evidence type="ECO:0000259" key="11">
    <source>
        <dbReference type="Pfam" id="PF20833"/>
    </source>
</evidence>
<feature type="compositionally biased region" description="Acidic residues" evidence="9">
    <location>
        <begin position="600"/>
        <end position="622"/>
    </location>
</feature>
<dbReference type="Gene3D" id="3.40.1260.20">
    <property type="entry name" value="Ribonuclease E, catalytic domain"/>
    <property type="match status" value="1"/>
</dbReference>
<keyword evidence="8" id="KW-1003">Cell membrane</keyword>
<feature type="compositionally biased region" description="Basic residues" evidence="9">
    <location>
        <begin position="643"/>
        <end position="654"/>
    </location>
</feature>
<evidence type="ECO:0000256" key="5">
    <source>
        <dbReference type="ARBA" id="ARBA00022801"/>
    </source>
</evidence>
<dbReference type="InterPro" id="IPR048583">
    <property type="entry name" value="RNase_E_G_thioredoxin-like"/>
</dbReference>
<feature type="binding site" evidence="8">
    <location>
        <position position="388"/>
    </location>
    <ligand>
        <name>Mg(2+)</name>
        <dbReference type="ChEBI" id="CHEBI:18420"/>
        <note>catalytic</note>
    </ligand>
</feature>
<feature type="region of interest" description="Disordered" evidence="9">
    <location>
        <begin position="100"/>
        <end position="162"/>
    </location>
</feature>
<feature type="compositionally biased region" description="Basic residues" evidence="9">
    <location>
        <begin position="814"/>
        <end position="823"/>
    </location>
</feature>
<dbReference type="Pfam" id="PF10150">
    <property type="entry name" value="RNase_E_G"/>
    <property type="match status" value="1"/>
</dbReference>
<dbReference type="GO" id="GO:0019843">
    <property type="term" value="F:rRNA binding"/>
    <property type="evidence" value="ECO:0007669"/>
    <property type="project" value="UniProtKB-KW"/>
</dbReference>
<dbReference type="GO" id="GO:0000287">
    <property type="term" value="F:magnesium ion binding"/>
    <property type="evidence" value="ECO:0007669"/>
    <property type="project" value="UniProtKB-UniRule"/>
</dbReference>
<dbReference type="STRING" id="1316936.K678_17106"/>
<reference evidence="12 13" key="1">
    <citation type="submission" date="2013-04" db="EMBL/GenBank/DDBJ databases">
        <authorList>
            <person name="Kuznetsov B."/>
            <person name="Ivanovsky R."/>
        </authorList>
    </citation>
    <scope>NUCLEOTIDE SEQUENCE [LARGE SCALE GENOMIC DNA]</scope>
    <source>
        <strain evidence="12 13">MGU-K5</strain>
    </source>
</reference>
<feature type="binding site" evidence="8">
    <location>
        <position position="489"/>
    </location>
    <ligand>
        <name>Zn(2+)</name>
        <dbReference type="ChEBI" id="CHEBI:29105"/>
        <note>ligand shared between dimeric partners</note>
    </ligand>
</feature>
<evidence type="ECO:0000256" key="6">
    <source>
        <dbReference type="ARBA" id="ARBA00022842"/>
    </source>
</evidence>
<dbReference type="GO" id="GO:0005737">
    <property type="term" value="C:cytoplasm"/>
    <property type="evidence" value="ECO:0007669"/>
    <property type="project" value="UniProtKB-SubCell"/>
</dbReference>